<evidence type="ECO:0000256" key="1">
    <source>
        <dbReference type="SAM" id="MobiDB-lite"/>
    </source>
</evidence>
<comment type="caution">
    <text evidence="2">The sequence shown here is derived from an EMBL/GenBank/DDBJ whole genome shotgun (WGS) entry which is preliminary data.</text>
</comment>
<sequence>PLVISRSCLYLDATPFAQGGPLRPMEEHNGAQLQLSRFPRKLQRSLTPFPELTPPNYWKAKSLPLFSQAHPITFLSACDDHSLSGTAGSHLVYQHIQHAAPFVLRAQKCQPLVQCAQLLSSALTKAVQPATNGMAAEQQNHVGPSSLQQIEGRRCEVEVEHEPPACADKQQTRQEARSVSTGQDQSRRDTQDGVTEDWWDSEEKEEEQSRSSAEVQPWARKRVDAPGGGLKQGPLQHERKDSAGFAKLVQSGQVESKQQLGQMESKQEGRGALLEVACVGGPFFRFLRTDPAKNTIAAAPGGGGGWYHVKQPEWRLLKLSGGLRELLECMAAWPSQRLMAEVPLATLAPLSLLERQAVARAATDAAFTAKTTTASTGEEAAADAGLTAVPHAAKTGPAPPAAAAGGNTGALPASKPAIPFPAALPWQLTMAPGGAAYFGSSSSARCCGYTPVCGPSERRPGPAKTVGVKVYAGLQQGPATVHNPPEQHLGSQGGKQHTAARVADRERGAADELQEALQHLCAWLPGALLMRPLPVWLAEAAAGAAAQGSEEARAAKEAAAAALTHSWCSGGSVTLRWWSAGSMEPLCAEPTDRLLVQ</sequence>
<accession>A0ABQ7G7F0</accession>
<feature type="non-terminal residue" evidence="2">
    <location>
        <position position="1"/>
    </location>
</feature>
<dbReference type="EMBL" id="MU070033">
    <property type="protein sequence ID" value="KAF5830525.1"/>
    <property type="molecule type" value="Genomic_DNA"/>
</dbReference>
<evidence type="ECO:0000313" key="3">
    <source>
        <dbReference type="Proteomes" id="UP000815325"/>
    </source>
</evidence>
<proteinExistence type="predicted"/>
<dbReference type="Proteomes" id="UP000815325">
    <property type="component" value="Unassembled WGS sequence"/>
</dbReference>
<feature type="compositionally biased region" description="Basic and acidic residues" evidence="1">
    <location>
        <begin position="151"/>
        <end position="163"/>
    </location>
</feature>
<gene>
    <name evidence="2" type="ORF">DUNSADRAFT_14395</name>
</gene>
<feature type="compositionally biased region" description="Acidic residues" evidence="1">
    <location>
        <begin position="194"/>
        <end position="206"/>
    </location>
</feature>
<reference evidence="2" key="1">
    <citation type="submission" date="2017-08" db="EMBL/GenBank/DDBJ databases">
        <authorList>
            <person name="Polle J.E."/>
            <person name="Barry K."/>
            <person name="Cushman J."/>
            <person name="Schmutz J."/>
            <person name="Tran D."/>
            <person name="Hathwaick L.T."/>
            <person name="Yim W.C."/>
            <person name="Jenkins J."/>
            <person name="Mckie-Krisberg Z.M."/>
            <person name="Prochnik S."/>
            <person name="Lindquist E."/>
            <person name="Dockter R.B."/>
            <person name="Adam C."/>
            <person name="Molina H."/>
            <person name="Bunkerborg J."/>
            <person name="Jin E."/>
            <person name="Buchheim M."/>
            <person name="Magnuson J."/>
        </authorList>
    </citation>
    <scope>NUCLEOTIDE SEQUENCE</scope>
    <source>
        <strain evidence="2">CCAP 19/18</strain>
    </source>
</reference>
<organism evidence="2 3">
    <name type="scientific">Dunaliella salina</name>
    <name type="common">Green alga</name>
    <name type="synonym">Protococcus salinus</name>
    <dbReference type="NCBI Taxonomy" id="3046"/>
    <lineage>
        <taxon>Eukaryota</taxon>
        <taxon>Viridiplantae</taxon>
        <taxon>Chlorophyta</taxon>
        <taxon>core chlorophytes</taxon>
        <taxon>Chlorophyceae</taxon>
        <taxon>CS clade</taxon>
        <taxon>Chlamydomonadales</taxon>
        <taxon>Dunaliellaceae</taxon>
        <taxon>Dunaliella</taxon>
    </lineage>
</organism>
<feature type="compositionally biased region" description="Polar residues" evidence="1">
    <location>
        <begin position="137"/>
        <end position="149"/>
    </location>
</feature>
<feature type="region of interest" description="Disordered" evidence="1">
    <location>
        <begin position="486"/>
        <end position="507"/>
    </location>
</feature>
<evidence type="ECO:0000313" key="2">
    <source>
        <dbReference type="EMBL" id="KAF5830525.1"/>
    </source>
</evidence>
<protein>
    <submittedName>
        <fullName evidence="2">Uncharacterized protein</fullName>
    </submittedName>
</protein>
<feature type="region of interest" description="Disordered" evidence="1">
    <location>
        <begin position="136"/>
        <end position="236"/>
    </location>
</feature>
<keyword evidence="3" id="KW-1185">Reference proteome</keyword>
<feature type="non-terminal residue" evidence="2">
    <location>
        <position position="597"/>
    </location>
</feature>
<name>A0ABQ7G7F0_DUNSA</name>